<evidence type="ECO:0008006" key="11">
    <source>
        <dbReference type="Google" id="ProtNLM"/>
    </source>
</evidence>
<name>A0A8C9BKY8_PHOSS</name>
<evidence type="ECO:0000256" key="1">
    <source>
        <dbReference type="ARBA" id="ARBA00004141"/>
    </source>
</evidence>
<dbReference type="Proteomes" id="UP000694554">
    <property type="component" value="Chromosome 4"/>
</dbReference>
<keyword evidence="10" id="KW-1185">Reference proteome</keyword>
<dbReference type="SUPFAM" id="SSF81321">
    <property type="entry name" value="Family A G protein-coupled receptor-like"/>
    <property type="match status" value="1"/>
</dbReference>
<keyword evidence="5 8" id="KW-0472">Membrane</keyword>
<reference evidence="9" key="3">
    <citation type="submission" date="2025-09" db="UniProtKB">
        <authorList>
            <consortium name="Ensembl"/>
        </authorList>
    </citation>
    <scope>IDENTIFICATION</scope>
</reference>
<keyword evidence="2 8" id="KW-0812">Transmembrane</keyword>
<dbReference type="Pfam" id="PF13853">
    <property type="entry name" value="7tm_4"/>
    <property type="match status" value="1"/>
</dbReference>
<evidence type="ECO:0000256" key="5">
    <source>
        <dbReference type="ARBA" id="ARBA00023136"/>
    </source>
</evidence>
<keyword evidence="3 8" id="KW-1133">Transmembrane helix</keyword>
<dbReference type="PANTHER" id="PTHR48018">
    <property type="entry name" value="OLFACTORY RECEPTOR"/>
    <property type="match status" value="1"/>
</dbReference>
<reference evidence="9" key="2">
    <citation type="submission" date="2025-08" db="UniProtKB">
        <authorList>
            <consortium name="Ensembl"/>
        </authorList>
    </citation>
    <scope>IDENTIFICATION</scope>
</reference>
<evidence type="ECO:0000256" key="6">
    <source>
        <dbReference type="ARBA" id="ARBA00023170"/>
    </source>
</evidence>
<dbReference type="Ensembl" id="ENSPSNT00000005876.1">
    <property type="protein sequence ID" value="ENSPSNP00000005157.1"/>
    <property type="gene ID" value="ENSPSNG00000003850.1"/>
</dbReference>
<dbReference type="GO" id="GO:0004984">
    <property type="term" value="F:olfactory receptor activity"/>
    <property type="evidence" value="ECO:0007669"/>
    <property type="project" value="InterPro"/>
</dbReference>
<keyword evidence="6" id="KW-0675">Receptor</keyword>
<evidence type="ECO:0000256" key="7">
    <source>
        <dbReference type="ARBA" id="ARBA00023224"/>
    </source>
</evidence>
<comment type="subcellular location">
    <subcellularLocation>
        <location evidence="1">Membrane</location>
        <topology evidence="1">Multi-pass membrane protein</topology>
    </subcellularLocation>
</comment>
<dbReference type="InterPro" id="IPR000725">
    <property type="entry name" value="Olfact_rcpt"/>
</dbReference>
<dbReference type="AlphaFoldDB" id="A0A8C9BKY8"/>
<evidence type="ECO:0000313" key="10">
    <source>
        <dbReference type="Proteomes" id="UP000694554"/>
    </source>
</evidence>
<keyword evidence="7" id="KW-0807">Transducer</keyword>
<evidence type="ECO:0000256" key="8">
    <source>
        <dbReference type="SAM" id="Phobius"/>
    </source>
</evidence>
<protein>
    <recommendedName>
        <fullName evidence="11">G-protein coupled receptors family 1 profile domain-containing protein</fullName>
    </recommendedName>
</protein>
<evidence type="ECO:0000256" key="2">
    <source>
        <dbReference type="ARBA" id="ARBA00022692"/>
    </source>
</evidence>
<evidence type="ECO:0000256" key="4">
    <source>
        <dbReference type="ARBA" id="ARBA00023040"/>
    </source>
</evidence>
<keyword evidence="4" id="KW-0297">G-protein coupled receptor</keyword>
<dbReference type="GeneTree" id="ENSGT01120000271834"/>
<reference evidence="9" key="1">
    <citation type="submission" date="2019-08" db="EMBL/GenBank/DDBJ databases">
        <title>Phocoena sinus (Vaquita) genome, mPhoSin1, primary haplotype.</title>
        <authorList>
            <person name="Morin P."/>
            <person name="Mountcastle J."/>
            <person name="Fungtammasan C."/>
            <person name="Rhie A."/>
            <person name="Rojas-Bracho L."/>
            <person name="Smith C.R."/>
            <person name="Taylor B.L."/>
            <person name="Gulland F.M.D."/>
            <person name="Musser W."/>
            <person name="Houck M."/>
            <person name="Haase B."/>
            <person name="Paez S."/>
            <person name="Howe K."/>
            <person name="Torrance J."/>
            <person name="Formenti G."/>
            <person name="Phillippy A."/>
            <person name="Ryder O."/>
            <person name="Jarvis E.D."/>
            <person name="Fedrigo O."/>
        </authorList>
    </citation>
    <scope>NUCLEOTIDE SEQUENCE [LARGE SCALE GENOMIC DNA]</scope>
</reference>
<organism evidence="9 10">
    <name type="scientific">Phocoena sinus</name>
    <name type="common">Vaquita</name>
    <dbReference type="NCBI Taxonomy" id="42100"/>
    <lineage>
        <taxon>Eukaryota</taxon>
        <taxon>Metazoa</taxon>
        <taxon>Chordata</taxon>
        <taxon>Craniata</taxon>
        <taxon>Vertebrata</taxon>
        <taxon>Euteleostomi</taxon>
        <taxon>Mammalia</taxon>
        <taxon>Eutheria</taxon>
        <taxon>Laurasiatheria</taxon>
        <taxon>Artiodactyla</taxon>
        <taxon>Whippomorpha</taxon>
        <taxon>Cetacea</taxon>
        <taxon>Odontoceti</taxon>
        <taxon>Phocoenidae</taxon>
        <taxon>Phocoena</taxon>
    </lineage>
</organism>
<evidence type="ECO:0000313" key="9">
    <source>
        <dbReference type="Ensembl" id="ENSPSNP00000005157.1"/>
    </source>
</evidence>
<feature type="transmembrane region" description="Helical" evidence="8">
    <location>
        <begin position="27"/>
        <end position="50"/>
    </location>
</feature>
<accession>A0A8C9BKY8</accession>
<evidence type="ECO:0000256" key="3">
    <source>
        <dbReference type="ARBA" id="ARBA00022989"/>
    </source>
</evidence>
<dbReference type="GO" id="GO:0016020">
    <property type="term" value="C:membrane"/>
    <property type="evidence" value="ECO:0007669"/>
    <property type="project" value="UniProtKB-SubCell"/>
</dbReference>
<dbReference type="GO" id="GO:0004930">
    <property type="term" value="F:G protein-coupled receptor activity"/>
    <property type="evidence" value="ECO:0007669"/>
    <property type="project" value="UniProtKB-KW"/>
</dbReference>
<proteinExistence type="predicted"/>
<sequence>MEKENATLLTEFFFSGFSYQQEWQIPWFLVFLVIYLITIVGNLGLIALIWNDSQLHTRMYLFLGSLAFVDTSVSSIVTPKMLVNFSSKSKMIFLSEFCKIKRSVVCKSYSNVLLTTRGFKCILSKLK</sequence>
<dbReference type="Gene3D" id="1.20.1070.10">
    <property type="entry name" value="Rhodopsin 7-helix transmembrane proteins"/>
    <property type="match status" value="1"/>
</dbReference>